<dbReference type="GO" id="GO:0008837">
    <property type="term" value="F:diaminopimelate epimerase activity"/>
    <property type="evidence" value="ECO:0007669"/>
    <property type="project" value="UniProtKB-EC"/>
</dbReference>
<dbReference type="Pfam" id="PF01678">
    <property type="entry name" value="DAP_epimerase"/>
    <property type="match status" value="2"/>
</dbReference>
<dbReference type="GO" id="GO:0005829">
    <property type="term" value="C:cytosol"/>
    <property type="evidence" value="ECO:0007669"/>
    <property type="project" value="TreeGrafter"/>
</dbReference>
<feature type="non-terminal residue" evidence="8">
    <location>
        <position position="1"/>
    </location>
</feature>
<organism evidence="8">
    <name type="scientific">marine metagenome</name>
    <dbReference type="NCBI Taxonomy" id="408172"/>
    <lineage>
        <taxon>unclassified sequences</taxon>
        <taxon>metagenomes</taxon>
        <taxon>ecological metagenomes</taxon>
    </lineage>
</organism>
<evidence type="ECO:0000256" key="4">
    <source>
        <dbReference type="ARBA" id="ARBA00022605"/>
    </source>
</evidence>
<evidence type="ECO:0000256" key="1">
    <source>
        <dbReference type="ARBA" id="ARBA00005196"/>
    </source>
</evidence>
<gene>
    <name evidence="8" type="ORF">METZ01_LOCUS60368</name>
</gene>
<keyword evidence="6" id="KW-0413">Isomerase</keyword>
<dbReference type="PROSITE" id="PS01326">
    <property type="entry name" value="DAP_EPIMERASE"/>
    <property type="match status" value="1"/>
</dbReference>
<comment type="catalytic activity">
    <reaction evidence="7">
        <text>(2S,6S)-2,6-diaminopimelate = meso-2,6-diaminopimelate</text>
        <dbReference type="Rhea" id="RHEA:15393"/>
        <dbReference type="ChEBI" id="CHEBI:57609"/>
        <dbReference type="ChEBI" id="CHEBI:57791"/>
        <dbReference type="EC" id="5.1.1.7"/>
    </reaction>
</comment>
<reference evidence="8" key="1">
    <citation type="submission" date="2018-05" db="EMBL/GenBank/DDBJ databases">
        <authorList>
            <person name="Lanie J.A."/>
            <person name="Ng W.-L."/>
            <person name="Kazmierczak K.M."/>
            <person name="Andrzejewski T.M."/>
            <person name="Davidsen T.M."/>
            <person name="Wayne K.J."/>
            <person name="Tettelin H."/>
            <person name="Glass J.I."/>
            <person name="Rusch D."/>
            <person name="Podicherti R."/>
            <person name="Tsui H.-C.T."/>
            <person name="Winkler M.E."/>
        </authorList>
    </citation>
    <scope>NUCLEOTIDE SEQUENCE</scope>
</reference>
<dbReference type="HAMAP" id="MF_00197">
    <property type="entry name" value="DAP_epimerase"/>
    <property type="match status" value="1"/>
</dbReference>
<keyword evidence="4" id="KW-0028">Amino-acid biosynthesis</keyword>
<name>A0A381SVT7_9ZZZZ</name>
<evidence type="ECO:0000313" key="8">
    <source>
        <dbReference type="EMBL" id="SVA07514.1"/>
    </source>
</evidence>
<protein>
    <recommendedName>
        <fullName evidence="3">diaminopimelate epimerase</fullName>
        <ecNumber evidence="3">5.1.1.7</ecNumber>
    </recommendedName>
</protein>
<accession>A0A381SVT7</accession>
<dbReference type="PANTHER" id="PTHR31689">
    <property type="entry name" value="DIAMINOPIMELATE EPIMERASE, CHLOROPLASTIC"/>
    <property type="match status" value="1"/>
</dbReference>
<comment type="pathway">
    <text evidence="1">Amino-acid biosynthesis; L-lysine biosynthesis via DAP pathway; DL-2,6-diaminopimelate from LL-2,6-diaminopimelate: step 1/1.</text>
</comment>
<dbReference type="InterPro" id="IPR018510">
    <property type="entry name" value="DAP_epimerase_AS"/>
</dbReference>
<keyword evidence="5" id="KW-0457">Lysine biosynthesis</keyword>
<dbReference type="UniPathway" id="UPA00034">
    <property type="reaction ID" value="UER00025"/>
</dbReference>
<dbReference type="SUPFAM" id="SSF54506">
    <property type="entry name" value="Diaminopimelate epimerase-like"/>
    <property type="match status" value="2"/>
</dbReference>
<comment type="similarity">
    <text evidence="2">Belongs to the diaminopimelate epimerase family.</text>
</comment>
<dbReference type="NCBIfam" id="TIGR00652">
    <property type="entry name" value="DapF"/>
    <property type="match status" value="1"/>
</dbReference>
<dbReference type="EMBL" id="UINC01003576">
    <property type="protein sequence ID" value="SVA07514.1"/>
    <property type="molecule type" value="Genomic_DNA"/>
</dbReference>
<dbReference type="EC" id="5.1.1.7" evidence="3"/>
<proteinExistence type="inferred from homology"/>
<evidence type="ECO:0000256" key="7">
    <source>
        <dbReference type="ARBA" id="ARBA00051712"/>
    </source>
</evidence>
<evidence type="ECO:0000256" key="2">
    <source>
        <dbReference type="ARBA" id="ARBA00010219"/>
    </source>
</evidence>
<dbReference type="InterPro" id="IPR001653">
    <property type="entry name" value="DAP_epimerase_DapF"/>
</dbReference>
<dbReference type="GO" id="GO:0009089">
    <property type="term" value="P:lysine biosynthetic process via diaminopimelate"/>
    <property type="evidence" value="ECO:0007669"/>
    <property type="project" value="UniProtKB-UniPathway"/>
</dbReference>
<dbReference type="PANTHER" id="PTHR31689:SF0">
    <property type="entry name" value="DIAMINOPIMELATE EPIMERASE"/>
    <property type="match status" value="1"/>
</dbReference>
<dbReference type="Gene3D" id="3.10.310.10">
    <property type="entry name" value="Diaminopimelate Epimerase, Chain A, domain 1"/>
    <property type="match status" value="2"/>
</dbReference>
<dbReference type="AlphaFoldDB" id="A0A381SVT7"/>
<evidence type="ECO:0000256" key="6">
    <source>
        <dbReference type="ARBA" id="ARBA00023235"/>
    </source>
</evidence>
<evidence type="ECO:0000256" key="3">
    <source>
        <dbReference type="ARBA" id="ARBA00013080"/>
    </source>
</evidence>
<sequence length="230" mass="24854">IVAEPGQNGADFSMRIFNTDGSEAEQCGNGARCFAKFLHDEGLTDQTRLVVDTGSRLVQLEIEDNWQVMVDMGAPGFEPSALPFDAQDEANVYQLDVAGEMVEISAISMGNPHAVLLVDDVDTAPVERLGSAIEWHSRFPQRTNVGFACPSTRSKIRLRVWERGVGETLACGSGACAAAVACYRLGRIDEEIEVELPGGIAFVRWPGQGPVFLRGPAVTVYRGEIDPDAL</sequence>
<evidence type="ECO:0000256" key="5">
    <source>
        <dbReference type="ARBA" id="ARBA00023154"/>
    </source>
</evidence>